<dbReference type="AlphaFoldDB" id="A0A5Q6PDQ6"/>
<comment type="caution">
    <text evidence="1">The sequence shown here is derived from an EMBL/GenBank/DDBJ whole genome shotgun (WGS) entry which is preliminary data.</text>
</comment>
<reference evidence="1 2" key="1">
    <citation type="submission" date="2019-09" db="EMBL/GenBank/DDBJ databases">
        <authorList>
            <person name="Kritzky A."/>
            <person name="Schelkanova E.Y."/>
            <person name="Alkhova Z.V."/>
            <person name="Smirnova N.I."/>
        </authorList>
    </citation>
    <scope>NUCLEOTIDE SEQUENCE [LARGE SCALE GENOMIC DNA]</scope>
    <source>
        <strain evidence="1 2">M1526</strain>
    </source>
</reference>
<protein>
    <submittedName>
        <fullName evidence="1">Uncharacterized protein</fullName>
    </submittedName>
</protein>
<sequence length="367" mass="41926">MLKMILRSSEALLEERKRIEEVLMAELGRAPKGCKLDQLVAKIWKQPNFETALALSKRSDDSDRVTVAVNAALNLLELSDLSRDIVDKIINEVNNSKAPIFVDNHEETMHKISLICIYHVVSSRYSHLSFSDDCAYQQFWIDNDCLKAATRWAGYEFYNHIATFVDHWYRTSSAWYTHGGAAHPDCKLVARVTYDTMILLKKALSNHSLVSKIEIFERYSAKQIYSLFFMNGFHEVANKIFSKGRNKPLLMNGLAKHVNSVAPLIGIKDLRVKHLKDDSVTFIRLSDYDGFVFTDTFVLTLKPNGLKIRYALTKSKGNKVLRVAGDYKGEFRDVSMLDEVFSAHYHVFNRMKDLKNSLVAGIDFAII</sequence>
<evidence type="ECO:0000313" key="1">
    <source>
        <dbReference type="EMBL" id="KAA1252997.1"/>
    </source>
</evidence>
<dbReference type="Proteomes" id="UP000323225">
    <property type="component" value="Unassembled WGS sequence"/>
</dbReference>
<gene>
    <name evidence="1" type="ORF">F0M16_19980</name>
</gene>
<accession>A0A5Q6PDQ6</accession>
<evidence type="ECO:0000313" key="2">
    <source>
        <dbReference type="Proteomes" id="UP000323225"/>
    </source>
</evidence>
<dbReference type="EMBL" id="VUAA01000031">
    <property type="protein sequence ID" value="KAA1252997.1"/>
    <property type="molecule type" value="Genomic_DNA"/>
</dbReference>
<proteinExistence type="predicted"/>
<name>A0A5Q6PDQ6_VIBCL</name>
<organism evidence="1 2">
    <name type="scientific">Vibrio cholerae</name>
    <dbReference type="NCBI Taxonomy" id="666"/>
    <lineage>
        <taxon>Bacteria</taxon>
        <taxon>Pseudomonadati</taxon>
        <taxon>Pseudomonadota</taxon>
        <taxon>Gammaproteobacteria</taxon>
        <taxon>Vibrionales</taxon>
        <taxon>Vibrionaceae</taxon>
        <taxon>Vibrio</taxon>
    </lineage>
</organism>